<dbReference type="InterPro" id="IPR037873">
    <property type="entry name" value="BamE-like"/>
</dbReference>
<reference evidence="3 4" key="1">
    <citation type="submission" date="2016-04" db="EMBL/GenBank/DDBJ databases">
        <title>Comparative Genomics and Epigenetics of Sporosarcina ureae.</title>
        <authorList>
            <person name="Oliver A.S."/>
            <person name="Cooper K.K."/>
        </authorList>
    </citation>
    <scope>NUCLEOTIDE SEQUENCE [LARGE SCALE GENOMIC DNA]</scope>
    <source>
        <strain evidence="3 4">S204</strain>
    </source>
</reference>
<protein>
    <recommendedName>
        <fullName evidence="5">Lipoprotein SmpA/OmlA domain-containing protein</fullName>
    </recommendedName>
</protein>
<name>A0ABM6JUI2_SPOUR</name>
<evidence type="ECO:0000256" key="2">
    <source>
        <dbReference type="SAM" id="SignalP"/>
    </source>
</evidence>
<feature type="signal peptide" evidence="2">
    <location>
        <begin position="1"/>
        <end position="15"/>
    </location>
</feature>
<gene>
    <name evidence="3" type="ORF">SporoS204_05220</name>
</gene>
<organism evidence="3 4">
    <name type="scientific">Sporosarcina ureae</name>
    <dbReference type="NCBI Taxonomy" id="1571"/>
    <lineage>
        <taxon>Bacteria</taxon>
        <taxon>Bacillati</taxon>
        <taxon>Bacillota</taxon>
        <taxon>Bacilli</taxon>
        <taxon>Bacillales</taxon>
        <taxon>Caryophanaceae</taxon>
        <taxon>Sporosarcina</taxon>
    </lineage>
</organism>
<dbReference type="PROSITE" id="PS51257">
    <property type="entry name" value="PROKAR_LIPOPROTEIN"/>
    <property type="match status" value="1"/>
</dbReference>
<dbReference type="EMBL" id="CP015108">
    <property type="protein sequence ID" value="ARF13613.1"/>
    <property type="molecule type" value="Genomic_DNA"/>
</dbReference>
<keyword evidence="4" id="KW-1185">Reference proteome</keyword>
<proteinExistence type="predicted"/>
<evidence type="ECO:0000313" key="4">
    <source>
        <dbReference type="Proteomes" id="UP000192486"/>
    </source>
</evidence>
<dbReference type="Gene3D" id="3.30.1450.10">
    <property type="match status" value="1"/>
</dbReference>
<sequence>MKKLLAILLTAGLLAACGSEETTTITPDEFKQIEEGMSVDDVKKVVGGEPESIREIDAAGMVEYEYVGENGIEDDSYVSLLFKDDKLDTVIERGIVTKSESIDPEKQNVEPIEKQEVERTDEIKEVVKDKVESDYDSTSIKEITVNEDAGKGEGYIVLAYLSFDAKNRSKTTKDMVTLYGQDLGATLADQPDINEVTVFWEAPYLKEGDTVYKLNMQRNGEGMSIESENFDQGVFD</sequence>
<evidence type="ECO:0008006" key="5">
    <source>
        <dbReference type="Google" id="ProtNLM"/>
    </source>
</evidence>
<evidence type="ECO:0000313" key="3">
    <source>
        <dbReference type="EMBL" id="ARF13613.1"/>
    </source>
</evidence>
<dbReference type="Proteomes" id="UP000192486">
    <property type="component" value="Chromosome"/>
</dbReference>
<feature type="chain" id="PRO_5046294997" description="Lipoprotein SmpA/OmlA domain-containing protein" evidence="2">
    <location>
        <begin position="16"/>
        <end position="236"/>
    </location>
</feature>
<accession>A0ABM6JUI2</accession>
<evidence type="ECO:0000256" key="1">
    <source>
        <dbReference type="ARBA" id="ARBA00022729"/>
    </source>
</evidence>
<dbReference type="RefSeq" id="WP_029054050.1">
    <property type="nucleotide sequence ID" value="NZ_CP015108.1"/>
</dbReference>
<keyword evidence="1 2" id="KW-0732">Signal</keyword>